<reference evidence="1 2" key="1">
    <citation type="submission" date="2022-01" db="EMBL/GenBank/DDBJ databases">
        <title>Paraglaciecola sp. G1-23.</title>
        <authorList>
            <person name="Jin M.S."/>
            <person name="Han D.M."/>
            <person name="Kim H.M."/>
            <person name="Jeon C.O."/>
        </authorList>
    </citation>
    <scope>NUCLEOTIDE SEQUENCE [LARGE SCALE GENOMIC DNA]</scope>
    <source>
        <strain evidence="1 2">G1-23</strain>
    </source>
</reference>
<dbReference type="SUPFAM" id="SSF50965">
    <property type="entry name" value="Galactose oxidase, central domain"/>
    <property type="match status" value="1"/>
</dbReference>
<evidence type="ECO:0000313" key="1">
    <source>
        <dbReference type="EMBL" id="MCF2947658.1"/>
    </source>
</evidence>
<sequence length="411" mass="46482">MAITLGCSDNPTKQAKFQDSRSFEQILGTHFNSVEKKHYSPPSFEALTIPEINKTSAIWGATGRDDQGNIYLGVSSRPNQNNTAYLYQYSPEYSQFSPQSDVISELKKSGLHEEGMSQNKIHSKIYQANDGYLYFTSFDEKGENAKKGIPPKHGGHLWRKKPKAKNWEHILATKEALIALNTNGQYIYSLGYWGHVLYQFDTLSEQVKSINLKSLNQHISRNFLVTPKGHVFVPYILNTEENQVAVTLNQYDSDLVLVSTHSLEHYLNLSEYSQHGIISYTTMKNGDIYFITGQGALYSLKLSDNNSYEVNFEIFLDDEQQKGSYLASLFTLDGQNFLAALGRQKSTPGYSWIVYETSLKVMASFPISSINKKTLLYGSVTRDDQGNLYIVGTDMTNKKQHKPTIIKASYN</sequence>
<dbReference type="Proteomes" id="UP001521137">
    <property type="component" value="Unassembled WGS sequence"/>
</dbReference>
<organism evidence="1 2">
    <name type="scientific">Paraglaciecola algarum</name>
    <dbReference type="NCBI Taxonomy" id="3050085"/>
    <lineage>
        <taxon>Bacteria</taxon>
        <taxon>Pseudomonadati</taxon>
        <taxon>Pseudomonadota</taxon>
        <taxon>Gammaproteobacteria</taxon>
        <taxon>Alteromonadales</taxon>
        <taxon>Alteromonadaceae</taxon>
        <taxon>Paraglaciecola</taxon>
    </lineage>
</organism>
<dbReference type="InterPro" id="IPR011043">
    <property type="entry name" value="Gal_Oxase/kelch_b-propeller"/>
</dbReference>
<gene>
    <name evidence="1" type="ORF">L0668_06035</name>
</gene>
<comment type="caution">
    <text evidence="1">The sequence shown here is derived from an EMBL/GenBank/DDBJ whole genome shotgun (WGS) entry which is preliminary data.</text>
</comment>
<dbReference type="RefSeq" id="WP_235311177.1">
    <property type="nucleotide sequence ID" value="NZ_JAKGAS010000002.1"/>
</dbReference>
<keyword evidence="2" id="KW-1185">Reference proteome</keyword>
<dbReference type="EMBL" id="JAKGAS010000002">
    <property type="protein sequence ID" value="MCF2947658.1"/>
    <property type="molecule type" value="Genomic_DNA"/>
</dbReference>
<proteinExistence type="predicted"/>
<name>A0ABS9D408_9ALTE</name>
<protein>
    <recommendedName>
        <fullName evidence="3">Lipoprotein</fullName>
    </recommendedName>
</protein>
<evidence type="ECO:0008006" key="3">
    <source>
        <dbReference type="Google" id="ProtNLM"/>
    </source>
</evidence>
<evidence type="ECO:0000313" key="2">
    <source>
        <dbReference type="Proteomes" id="UP001521137"/>
    </source>
</evidence>
<accession>A0ABS9D408</accession>